<dbReference type="InterPro" id="IPR001098">
    <property type="entry name" value="DNA-dir_DNA_pol_A_palm_dom"/>
</dbReference>
<dbReference type="GO" id="GO:0006302">
    <property type="term" value="P:double-strand break repair"/>
    <property type="evidence" value="ECO:0007669"/>
    <property type="project" value="TreeGrafter"/>
</dbReference>
<dbReference type="PANTHER" id="PTHR10133">
    <property type="entry name" value="DNA POLYMERASE I"/>
    <property type="match status" value="1"/>
</dbReference>
<sequence length="830" mass="96848">MAILWLHQQNLSAAQRFILENYLNAAGINPAEIFYITLHTKIQNLWIRKSKTKNKWICNQEKKKEFFKNLDEYITKLHPKIIVINDRATLGFILGQQIPSMDLCRSSVYRYKNIPCVVIQTITAANRPIVKAMRHGPWLLLNDLRKLKRWYDDEKRREPKFTYNVARTVGDIINIEKDFEASFILSSDIESVGTIITCIGFTYIMDTGKINSFVVPFFNPLKPGNCHWKNEKDEIYAWQFCKKVLENSAYKVFQNGSYDCAHFLAHRIAVNNYLLDTQHFFHSIWPESPKKLNFIASITNDHCRYWKDEKKGEKDEKIPQTADGLERYWRYNALDCYNTLLAAIWLLQQIIKENLGWALSNYCTEFSLQVGPALAMSMTGMLTNVYRKRIKNIEWMEQYRDNLKKLRIMVDQSDFNPQSPDQVAQLVYDVLGARPIKTKGKKKYGERSVDENILKLIKVQNPLFALFINQIWDTKKPANNSKKYGEMRLLNGRFMYQYGTAGTKFGRFNGKEHQYWIGTNPMNIPKKARDILVADPGYVLIDMDYRQSDNWFVAYECEDPKMIENISDIRDTHCVHAEFFFKIPYEKIYQAHLNKEDWTEHPTNGVRQNTKRIVHGCNYRMAAFTLYMKLGHEGAIATAKALGYTDAHLWSRNRLIDLCGQLLQNYHHLYPFLPRWFQTSVEECVKNGNLATCAFGRTHLFFGDLAQDEAIQRELSSFYGQGGTAGNINRTLNTVYYESDLIREGLMLLLQTHDSITSQIPEEKLHLVNKFLTIMEASCTIKGRTFIVPVDTTIGYTWEKSMIPWRKDITINEVKRAEEKFSLENYPIVT</sequence>
<dbReference type="Gene3D" id="1.10.150.20">
    <property type="entry name" value="5' to 3' exonuclease, C-terminal subdomain"/>
    <property type="match status" value="1"/>
</dbReference>
<dbReference type="Gene3D" id="3.30.70.370">
    <property type="match status" value="1"/>
</dbReference>
<protein>
    <recommendedName>
        <fullName evidence="1">DNA-directed DNA polymerase family A palm domain-containing protein</fullName>
    </recommendedName>
</protein>
<dbReference type="InterPro" id="IPR012337">
    <property type="entry name" value="RNaseH-like_sf"/>
</dbReference>
<dbReference type="AlphaFoldDB" id="A0A0F9NLE4"/>
<feature type="domain" description="DNA-directed DNA polymerase family A palm" evidence="1">
    <location>
        <begin position="525"/>
        <end position="764"/>
    </location>
</feature>
<dbReference type="Gene3D" id="3.30.420.10">
    <property type="entry name" value="Ribonuclease H-like superfamily/Ribonuclease H"/>
    <property type="match status" value="1"/>
</dbReference>
<dbReference type="SUPFAM" id="SSF53098">
    <property type="entry name" value="Ribonuclease H-like"/>
    <property type="match status" value="1"/>
</dbReference>
<dbReference type="Gene3D" id="1.20.1060.10">
    <property type="entry name" value="Taq DNA Polymerase, Chain T, domain 4"/>
    <property type="match status" value="1"/>
</dbReference>
<dbReference type="EMBL" id="LAZR01007909">
    <property type="protein sequence ID" value="KKM82142.1"/>
    <property type="molecule type" value="Genomic_DNA"/>
</dbReference>
<comment type="caution">
    <text evidence="2">The sequence shown here is derived from an EMBL/GenBank/DDBJ whole genome shotgun (WGS) entry which is preliminary data.</text>
</comment>
<gene>
    <name evidence="2" type="ORF">LCGC14_1322520</name>
</gene>
<proteinExistence type="predicted"/>
<dbReference type="InterPro" id="IPR043502">
    <property type="entry name" value="DNA/RNA_pol_sf"/>
</dbReference>
<dbReference type="GO" id="GO:0003887">
    <property type="term" value="F:DNA-directed DNA polymerase activity"/>
    <property type="evidence" value="ECO:0007669"/>
    <property type="project" value="InterPro"/>
</dbReference>
<accession>A0A0F9NLE4</accession>
<dbReference type="InterPro" id="IPR036397">
    <property type="entry name" value="RNaseH_sf"/>
</dbReference>
<organism evidence="2">
    <name type="scientific">marine sediment metagenome</name>
    <dbReference type="NCBI Taxonomy" id="412755"/>
    <lineage>
        <taxon>unclassified sequences</taxon>
        <taxon>metagenomes</taxon>
        <taxon>ecological metagenomes</taxon>
    </lineage>
</organism>
<evidence type="ECO:0000313" key="2">
    <source>
        <dbReference type="EMBL" id="KKM82142.1"/>
    </source>
</evidence>
<dbReference type="SMART" id="SM00482">
    <property type="entry name" value="POLAc"/>
    <property type="match status" value="1"/>
</dbReference>
<dbReference type="InterPro" id="IPR002298">
    <property type="entry name" value="DNA_polymerase_A"/>
</dbReference>
<dbReference type="GO" id="GO:0003677">
    <property type="term" value="F:DNA binding"/>
    <property type="evidence" value="ECO:0007669"/>
    <property type="project" value="InterPro"/>
</dbReference>
<reference evidence="2" key="1">
    <citation type="journal article" date="2015" name="Nature">
        <title>Complex archaea that bridge the gap between prokaryotes and eukaryotes.</title>
        <authorList>
            <person name="Spang A."/>
            <person name="Saw J.H."/>
            <person name="Jorgensen S.L."/>
            <person name="Zaremba-Niedzwiedzka K."/>
            <person name="Martijn J."/>
            <person name="Lind A.E."/>
            <person name="van Eijk R."/>
            <person name="Schleper C."/>
            <person name="Guy L."/>
            <person name="Ettema T.J."/>
        </authorList>
    </citation>
    <scope>NUCLEOTIDE SEQUENCE</scope>
</reference>
<dbReference type="PANTHER" id="PTHR10133:SF62">
    <property type="entry name" value="DNA POLYMERASE THETA"/>
    <property type="match status" value="1"/>
</dbReference>
<evidence type="ECO:0000259" key="1">
    <source>
        <dbReference type="SMART" id="SM00482"/>
    </source>
</evidence>
<dbReference type="SUPFAM" id="SSF56672">
    <property type="entry name" value="DNA/RNA polymerases"/>
    <property type="match status" value="1"/>
</dbReference>
<name>A0A0F9NLE4_9ZZZZ</name>
<dbReference type="GO" id="GO:0006261">
    <property type="term" value="P:DNA-templated DNA replication"/>
    <property type="evidence" value="ECO:0007669"/>
    <property type="project" value="InterPro"/>
</dbReference>
<dbReference type="Pfam" id="PF00476">
    <property type="entry name" value="DNA_pol_A"/>
    <property type="match status" value="1"/>
</dbReference>